<dbReference type="RefSeq" id="WP_369149243.1">
    <property type="nucleotide sequence ID" value="NZ_CP163444.1"/>
</dbReference>
<gene>
    <name evidence="2" type="ORF">AB5J54_07070</name>
</gene>
<dbReference type="SUPFAM" id="SSF55729">
    <property type="entry name" value="Acyl-CoA N-acyltransferases (Nat)"/>
    <property type="match status" value="1"/>
</dbReference>
<dbReference type="PROSITE" id="PS51186">
    <property type="entry name" value="GNAT"/>
    <property type="match status" value="1"/>
</dbReference>
<feature type="domain" description="N-acetyltransferase" evidence="1">
    <location>
        <begin position="1"/>
        <end position="164"/>
    </location>
</feature>
<proteinExistence type="predicted"/>
<evidence type="ECO:0000259" key="1">
    <source>
        <dbReference type="PROSITE" id="PS51186"/>
    </source>
</evidence>
<dbReference type="InterPro" id="IPR000182">
    <property type="entry name" value="GNAT_dom"/>
</dbReference>
<evidence type="ECO:0000313" key="2">
    <source>
        <dbReference type="EMBL" id="XDQ76618.1"/>
    </source>
</evidence>
<dbReference type="AlphaFoldDB" id="A0AB39TAN4"/>
<sequence>MPAGLAPALADCWTEVSDAGGAAGFPFPPVDPAEVAAAVDRIVTGLDPASSRLVVATVDSALAGWLCLRRDLFRLVAHWGTLHHVQTRLAVRGRGIGAGLVRHARTIARDEMGLEQLRLAARGGIGLEDFYGRLGWREIGRWPAALRLAADDDRDEILMVLTPL</sequence>
<dbReference type="InterPro" id="IPR016181">
    <property type="entry name" value="Acyl_CoA_acyltransferase"/>
</dbReference>
<dbReference type="Pfam" id="PF00583">
    <property type="entry name" value="Acetyltransf_1"/>
    <property type="match status" value="1"/>
</dbReference>
<dbReference type="CDD" id="cd04301">
    <property type="entry name" value="NAT_SF"/>
    <property type="match status" value="1"/>
</dbReference>
<accession>A0AB39TAN4</accession>
<dbReference type="EMBL" id="CP163444">
    <property type="protein sequence ID" value="XDQ76618.1"/>
    <property type="molecule type" value="Genomic_DNA"/>
</dbReference>
<name>A0AB39TAN4_9ACTN</name>
<protein>
    <submittedName>
        <fullName evidence="2">N-acetyltransferase family protein</fullName>
    </submittedName>
</protein>
<reference evidence="2" key="1">
    <citation type="submission" date="2024-07" db="EMBL/GenBank/DDBJ databases">
        <authorList>
            <person name="Yu S.T."/>
        </authorList>
    </citation>
    <scope>NUCLEOTIDE SEQUENCE</scope>
    <source>
        <strain evidence="2">R44</strain>
    </source>
</reference>
<dbReference type="GO" id="GO:0016747">
    <property type="term" value="F:acyltransferase activity, transferring groups other than amino-acyl groups"/>
    <property type="evidence" value="ECO:0007669"/>
    <property type="project" value="InterPro"/>
</dbReference>
<dbReference type="Gene3D" id="3.40.630.30">
    <property type="match status" value="1"/>
</dbReference>
<organism evidence="2">
    <name type="scientific">Streptomyces sp. R44</name>
    <dbReference type="NCBI Taxonomy" id="3238633"/>
    <lineage>
        <taxon>Bacteria</taxon>
        <taxon>Bacillati</taxon>
        <taxon>Actinomycetota</taxon>
        <taxon>Actinomycetes</taxon>
        <taxon>Kitasatosporales</taxon>
        <taxon>Streptomycetaceae</taxon>
        <taxon>Streptomyces</taxon>
    </lineage>
</organism>